<evidence type="ECO:0000256" key="2">
    <source>
        <dbReference type="ARBA" id="ARBA00009295"/>
    </source>
</evidence>
<protein>
    <recommendedName>
        <fullName evidence="14">Fatty acid desaturase domain-containing protein</fullName>
    </recommendedName>
</protein>
<evidence type="ECO:0000256" key="6">
    <source>
        <dbReference type="ARBA" id="ARBA00022989"/>
    </source>
</evidence>
<keyword evidence="6 13" id="KW-1133">Transmembrane helix</keyword>
<dbReference type="GO" id="GO:0016717">
    <property type="term" value="F:oxidoreductase activity, acting on paired donors, with oxidation of a pair of donors resulting in the reduction of molecular oxygen to two molecules of water"/>
    <property type="evidence" value="ECO:0007669"/>
    <property type="project" value="UniProtKB-ARBA"/>
</dbReference>
<keyword evidence="3 12" id="KW-0444">Lipid biosynthesis</keyword>
<comment type="similarity">
    <text evidence="2 12">Belongs to the fatty acid desaturase type 1 family.</text>
</comment>
<evidence type="ECO:0000256" key="10">
    <source>
        <dbReference type="ARBA" id="ARBA00023136"/>
    </source>
</evidence>
<keyword evidence="9" id="KW-0443">Lipid metabolism</keyword>
<feature type="transmembrane region" description="Helical" evidence="13">
    <location>
        <begin position="76"/>
        <end position="99"/>
    </location>
</feature>
<sequence>MATITLTSQHSQIVPEVIRQQFLAADLEESVRLREEAKKGKFKTQIVWRNVLLFVLLHFGAFVGLCQLISSAKWATIGWCIFLWFAGGVGITAGAHRLWSHKSYKARFPLRVLLVVLNCVAFQNDVIEWSRDHRCHHKWTDTDADPHNINRGFFFSHMGWLLVKKHPQVKAKGSTLDLSDLTSDPLLAFQRKFYLPLVLLFCFLLPTLIPVLLWNESSSVAFYTAAVFRYTFTLHATWLINSVAHIFGYRPYDVAISSAESVWTTLLAVGEGGHNYHHTFPQDYRTSEMRTLFNFTKAFIDLFEKIGWAYDLRTVGEKSVERQKAKQLGKIRRELKDE</sequence>
<dbReference type="InterPro" id="IPR015876">
    <property type="entry name" value="Acyl-CoA_DS"/>
</dbReference>
<organism evidence="15 16">
    <name type="scientific">Heterodera trifolii</name>
    <dbReference type="NCBI Taxonomy" id="157864"/>
    <lineage>
        <taxon>Eukaryota</taxon>
        <taxon>Metazoa</taxon>
        <taxon>Ecdysozoa</taxon>
        <taxon>Nematoda</taxon>
        <taxon>Chromadorea</taxon>
        <taxon>Rhabditida</taxon>
        <taxon>Tylenchina</taxon>
        <taxon>Tylenchomorpha</taxon>
        <taxon>Tylenchoidea</taxon>
        <taxon>Heteroderidae</taxon>
        <taxon>Heteroderinae</taxon>
        <taxon>Heterodera</taxon>
    </lineage>
</organism>
<feature type="transmembrane region" description="Helical" evidence="13">
    <location>
        <begin position="220"/>
        <end position="240"/>
    </location>
</feature>
<accession>A0ABD2JS02</accession>
<evidence type="ECO:0000256" key="13">
    <source>
        <dbReference type="SAM" id="Phobius"/>
    </source>
</evidence>
<evidence type="ECO:0000313" key="15">
    <source>
        <dbReference type="EMBL" id="KAL3093203.1"/>
    </source>
</evidence>
<evidence type="ECO:0000256" key="3">
    <source>
        <dbReference type="ARBA" id="ARBA00022516"/>
    </source>
</evidence>
<comment type="cofactor">
    <cofactor evidence="12">
        <name>Fe(2+)</name>
        <dbReference type="ChEBI" id="CHEBI:29033"/>
    </cofactor>
</comment>
<dbReference type="GO" id="GO:0016020">
    <property type="term" value="C:membrane"/>
    <property type="evidence" value="ECO:0007669"/>
    <property type="project" value="UniProtKB-SubCell"/>
</dbReference>
<dbReference type="CDD" id="cd03505">
    <property type="entry name" value="Delta9-FADS-like"/>
    <property type="match status" value="1"/>
</dbReference>
<feature type="domain" description="Fatty acid desaturase" evidence="14">
    <location>
        <begin position="77"/>
        <end position="283"/>
    </location>
</feature>
<comment type="caution">
    <text evidence="15">The sequence shown here is derived from an EMBL/GenBank/DDBJ whole genome shotgun (WGS) entry which is preliminary data.</text>
</comment>
<evidence type="ECO:0000259" key="14">
    <source>
        <dbReference type="Pfam" id="PF00487"/>
    </source>
</evidence>
<evidence type="ECO:0000256" key="12">
    <source>
        <dbReference type="RuleBase" id="RU000581"/>
    </source>
</evidence>
<keyword evidence="10 13" id="KW-0472">Membrane</keyword>
<dbReference type="EMBL" id="JBICBT010000917">
    <property type="protein sequence ID" value="KAL3093203.1"/>
    <property type="molecule type" value="Genomic_DNA"/>
</dbReference>
<comment type="subcellular location">
    <subcellularLocation>
        <location evidence="1">Membrane</location>
        <topology evidence="1">Multi-pass membrane protein</topology>
    </subcellularLocation>
</comment>
<keyword evidence="8" id="KW-0408">Iron</keyword>
<dbReference type="GO" id="GO:0006633">
    <property type="term" value="P:fatty acid biosynthetic process"/>
    <property type="evidence" value="ECO:0007669"/>
    <property type="project" value="UniProtKB-KW"/>
</dbReference>
<keyword evidence="11 12" id="KW-0275">Fatty acid biosynthesis</keyword>
<feature type="transmembrane region" description="Helical" evidence="13">
    <location>
        <begin position="193"/>
        <end position="214"/>
    </location>
</feature>
<dbReference type="InterPro" id="IPR005804">
    <property type="entry name" value="FA_desaturase_dom"/>
</dbReference>
<dbReference type="PANTHER" id="PTHR11351">
    <property type="entry name" value="ACYL-COA DESATURASE"/>
    <property type="match status" value="1"/>
</dbReference>
<reference evidence="15 16" key="1">
    <citation type="submission" date="2024-10" db="EMBL/GenBank/DDBJ databases">
        <authorList>
            <person name="Kim D."/>
        </authorList>
    </citation>
    <scope>NUCLEOTIDE SEQUENCE [LARGE SCALE GENOMIC DNA]</scope>
    <source>
        <strain evidence="15">BH-2024</strain>
    </source>
</reference>
<keyword evidence="5" id="KW-0276">Fatty acid metabolism</keyword>
<evidence type="ECO:0000256" key="11">
    <source>
        <dbReference type="ARBA" id="ARBA00023160"/>
    </source>
</evidence>
<dbReference type="Pfam" id="PF00487">
    <property type="entry name" value="FA_desaturase"/>
    <property type="match status" value="1"/>
</dbReference>
<evidence type="ECO:0000256" key="9">
    <source>
        <dbReference type="ARBA" id="ARBA00023098"/>
    </source>
</evidence>
<dbReference type="PRINTS" id="PR00075">
    <property type="entry name" value="FACDDSATRASE"/>
</dbReference>
<evidence type="ECO:0000256" key="7">
    <source>
        <dbReference type="ARBA" id="ARBA00023002"/>
    </source>
</evidence>
<name>A0ABD2JS02_9BILA</name>
<dbReference type="AlphaFoldDB" id="A0ABD2JS02"/>
<proteinExistence type="inferred from homology"/>
<dbReference type="PANTHER" id="PTHR11351:SF31">
    <property type="entry name" value="DESATURASE 1, ISOFORM A-RELATED"/>
    <property type="match status" value="1"/>
</dbReference>
<keyword evidence="7 12" id="KW-0560">Oxidoreductase</keyword>
<evidence type="ECO:0000256" key="1">
    <source>
        <dbReference type="ARBA" id="ARBA00004141"/>
    </source>
</evidence>
<feature type="transmembrane region" description="Helical" evidence="13">
    <location>
        <begin position="51"/>
        <end position="70"/>
    </location>
</feature>
<dbReference type="Proteomes" id="UP001620626">
    <property type="component" value="Unassembled WGS sequence"/>
</dbReference>
<evidence type="ECO:0000256" key="5">
    <source>
        <dbReference type="ARBA" id="ARBA00022832"/>
    </source>
</evidence>
<keyword evidence="4 12" id="KW-0812">Transmembrane</keyword>
<gene>
    <name evidence="15" type="ORF">niasHT_022653</name>
</gene>
<comment type="domain">
    <text evidence="12">The histidine box domains are involved in binding the catalytic metal ions.</text>
</comment>
<evidence type="ECO:0000256" key="4">
    <source>
        <dbReference type="ARBA" id="ARBA00022692"/>
    </source>
</evidence>
<evidence type="ECO:0000313" key="16">
    <source>
        <dbReference type="Proteomes" id="UP001620626"/>
    </source>
</evidence>
<keyword evidence="16" id="KW-1185">Reference proteome</keyword>
<evidence type="ECO:0000256" key="8">
    <source>
        <dbReference type="ARBA" id="ARBA00023004"/>
    </source>
</evidence>